<comment type="similarity">
    <text evidence="2 10">Belongs to the mitochondrial carrier (TC 2.A.29) family.</text>
</comment>
<gene>
    <name evidence="11" type="ORF">CONCODRAFT_76826</name>
</gene>
<evidence type="ECO:0000256" key="2">
    <source>
        <dbReference type="ARBA" id="ARBA00006375"/>
    </source>
</evidence>
<dbReference type="InterPro" id="IPR023395">
    <property type="entry name" value="MCP_dom_sf"/>
</dbReference>
<name>A0A137PHZ9_CONC2</name>
<feature type="repeat" description="Solcar" evidence="9">
    <location>
        <begin position="127"/>
        <end position="211"/>
    </location>
</feature>
<evidence type="ECO:0000256" key="7">
    <source>
        <dbReference type="ARBA" id="ARBA00023128"/>
    </source>
</evidence>
<sequence>MSTITVTKPTTTTATLAKTTSRRETLQKFAFAGMSCMSAAMVTNPLDVIKVRLQLQGNAAPGTAVKYSGFFTGLITMLREEGIRSWYRGLSASLVREGTYSTLRVGLYEPFKDLYHSDSSKPLPLYKKILAAMSSGAVAASITNPADLVKVRMQALSTDGKPRYTSLIQAWKTIYGQEGVGGLYRGVTANCQRAMLSTASQLASYDHIKHLILDSGLLEEGLLCQFTTAVGAGFIFACVTSPVDTIKSRYMSQQFSSSGKGLQYSSIIDCVKKVTAKEGSLALYKGFFPNWARIGPHTIVTFLVLEQLRKMAGINPI</sequence>
<evidence type="ECO:0000256" key="5">
    <source>
        <dbReference type="ARBA" id="ARBA00022737"/>
    </source>
</evidence>
<keyword evidence="12" id="KW-1185">Reference proteome</keyword>
<organism evidence="11 12">
    <name type="scientific">Conidiobolus coronatus (strain ATCC 28846 / CBS 209.66 / NRRL 28638)</name>
    <name type="common">Delacroixia coronata</name>
    <dbReference type="NCBI Taxonomy" id="796925"/>
    <lineage>
        <taxon>Eukaryota</taxon>
        <taxon>Fungi</taxon>
        <taxon>Fungi incertae sedis</taxon>
        <taxon>Zoopagomycota</taxon>
        <taxon>Entomophthoromycotina</taxon>
        <taxon>Entomophthoromycetes</taxon>
        <taxon>Entomophthorales</taxon>
        <taxon>Ancylistaceae</taxon>
        <taxon>Conidiobolus</taxon>
    </lineage>
</organism>
<dbReference type="SUPFAM" id="SSF103506">
    <property type="entry name" value="Mitochondrial carrier"/>
    <property type="match status" value="1"/>
</dbReference>
<protein>
    <submittedName>
        <fullName evidence="11">Mitochondrial substrate carrier family protein</fullName>
    </submittedName>
</protein>
<dbReference type="PRINTS" id="PR00784">
    <property type="entry name" value="MTUNCOUPLING"/>
</dbReference>
<keyword evidence="8 9" id="KW-0472">Membrane</keyword>
<dbReference type="PANTHER" id="PTHR45618">
    <property type="entry name" value="MITOCHONDRIAL DICARBOXYLATE CARRIER-RELATED"/>
    <property type="match status" value="1"/>
</dbReference>
<keyword evidence="4 9" id="KW-0812">Transmembrane</keyword>
<dbReference type="GO" id="GO:0055085">
    <property type="term" value="P:transmembrane transport"/>
    <property type="evidence" value="ECO:0007669"/>
    <property type="project" value="InterPro"/>
</dbReference>
<dbReference type="EMBL" id="KQ964422">
    <property type="protein sequence ID" value="KXN74616.1"/>
    <property type="molecule type" value="Genomic_DNA"/>
</dbReference>
<evidence type="ECO:0000256" key="10">
    <source>
        <dbReference type="RuleBase" id="RU000488"/>
    </source>
</evidence>
<dbReference type="Gene3D" id="1.50.40.10">
    <property type="entry name" value="Mitochondrial carrier domain"/>
    <property type="match status" value="1"/>
</dbReference>
<comment type="subcellular location">
    <subcellularLocation>
        <location evidence="1">Mitochondrion membrane</location>
        <topology evidence="1">Multi-pass membrane protein</topology>
    </subcellularLocation>
</comment>
<dbReference type="PROSITE" id="PS50920">
    <property type="entry name" value="SOLCAR"/>
    <property type="match status" value="3"/>
</dbReference>
<keyword evidence="6" id="KW-1133">Transmembrane helix</keyword>
<evidence type="ECO:0000256" key="4">
    <source>
        <dbReference type="ARBA" id="ARBA00022692"/>
    </source>
</evidence>
<dbReference type="GO" id="GO:0031966">
    <property type="term" value="C:mitochondrial membrane"/>
    <property type="evidence" value="ECO:0007669"/>
    <property type="project" value="UniProtKB-SubCell"/>
</dbReference>
<evidence type="ECO:0000256" key="9">
    <source>
        <dbReference type="PROSITE-ProRule" id="PRU00282"/>
    </source>
</evidence>
<dbReference type="InterPro" id="IPR050391">
    <property type="entry name" value="Mito_Metabolite_Transporter"/>
</dbReference>
<dbReference type="OMA" id="HARRYCS"/>
<keyword evidence="7" id="KW-0496">Mitochondrion</keyword>
<reference evidence="11 12" key="1">
    <citation type="journal article" date="2015" name="Genome Biol. Evol.">
        <title>Phylogenomic analyses indicate that early fungi evolved digesting cell walls of algal ancestors of land plants.</title>
        <authorList>
            <person name="Chang Y."/>
            <person name="Wang S."/>
            <person name="Sekimoto S."/>
            <person name="Aerts A.L."/>
            <person name="Choi C."/>
            <person name="Clum A."/>
            <person name="LaButti K.M."/>
            <person name="Lindquist E.A."/>
            <person name="Yee Ngan C."/>
            <person name="Ohm R.A."/>
            <person name="Salamov A.A."/>
            <person name="Grigoriev I.V."/>
            <person name="Spatafora J.W."/>
            <person name="Berbee M.L."/>
        </authorList>
    </citation>
    <scope>NUCLEOTIDE SEQUENCE [LARGE SCALE GENOMIC DNA]</scope>
    <source>
        <strain evidence="11 12">NRRL 28638</strain>
    </source>
</reference>
<evidence type="ECO:0000313" key="11">
    <source>
        <dbReference type="EMBL" id="KXN74616.1"/>
    </source>
</evidence>
<dbReference type="OrthoDB" id="756301at2759"/>
<feature type="repeat" description="Solcar" evidence="9">
    <location>
        <begin position="220"/>
        <end position="311"/>
    </location>
</feature>
<dbReference type="AlphaFoldDB" id="A0A137PHZ9"/>
<evidence type="ECO:0000256" key="1">
    <source>
        <dbReference type="ARBA" id="ARBA00004225"/>
    </source>
</evidence>
<feature type="repeat" description="Solcar" evidence="9">
    <location>
        <begin position="23"/>
        <end position="114"/>
    </location>
</feature>
<accession>A0A137PHZ9</accession>
<dbReference type="Proteomes" id="UP000070444">
    <property type="component" value="Unassembled WGS sequence"/>
</dbReference>
<evidence type="ECO:0000313" key="12">
    <source>
        <dbReference type="Proteomes" id="UP000070444"/>
    </source>
</evidence>
<dbReference type="STRING" id="796925.A0A137PHZ9"/>
<evidence type="ECO:0000256" key="3">
    <source>
        <dbReference type="ARBA" id="ARBA00022448"/>
    </source>
</evidence>
<proteinExistence type="inferred from homology"/>
<keyword evidence="5" id="KW-0677">Repeat</keyword>
<evidence type="ECO:0000256" key="8">
    <source>
        <dbReference type="ARBA" id="ARBA00023136"/>
    </source>
</evidence>
<dbReference type="Pfam" id="PF00153">
    <property type="entry name" value="Mito_carr"/>
    <property type="match status" value="3"/>
</dbReference>
<keyword evidence="3 10" id="KW-0813">Transport</keyword>
<dbReference type="InterPro" id="IPR002067">
    <property type="entry name" value="MCP"/>
</dbReference>
<dbReference type="InterPro" id="IPR018108">
    <property type="entry name" value="MCP_transmembrane"/>
</dbReference>
<evidence type="ECO:0000256" key="6">
    <source>
        <dbReference type="ARBA" id="ARBA00022989"/>
    </source>
</evidence>